<dbReference type="PROSITE" id="PS50818">
    <property type="entry name" value="INTEIN_C_TER"/>
    <property type="match status" value="1"/>
</dbReference>
<dbReference type="SMART" id="SM00306">
    <property type="entry name" value="HintN"/>
    <property type="match status" value="1"/>
</dbReference>
<evidence type="ECO:0000313" key="5">
    <source>
        <dbReference type="EMBL" id="NOL43854.1"/>
    </source>
</evidence>
<dbReference type="InterPro" id="IPR036844">
    <property type="entry name" value="Hint_dom_sf"/>
</dbReference>
<evidence type="ECO:0000313" key="7">
    <source>
        <dbReference type="Proteomes" id="UP000553957"/>
    </source>
</evidence>
<gene>
    <name evidence="4" type="ORF">HNR71_006348</name>
    <name evidence="5" type="ORF">HPO96_26755</name>
</gene>
<keyword evidence="1" id="KW-0677">Repeat</keyword>
<proteinExistence type="predicted"/>
<dbReference type="NCBIfam" id="TIGR01643">
    <property type="entry name" value="YD_repeat_2x"/>
    <property type="match status" value="4"/>
</dbReference>
<dbReference type="EMBL" id="JACHKF010000001">
    <property type="protein sequence ID" value="MBB6570711.1"/>
    <property type="molecule type" value="Genomic_DNA"/>
</dbReference>
<evidence type="ECO:0000256" key="1">
    <source>
        <dbReference type="ARBA" id="ARBA00022737"/>
    </source>
</evidence>
<evidence type="ECO:0000256" key="2">
    <source>
        <dbReference type="SAM" id="MobiDB-lite"/>
    </source>
</evidence>
<feature type="compositionally biased region" description="Low complexity" evidence="2">
    <location>
        <begin position="1835"/>
        <end position="1853"/>
    </location>
</feature>
<feature type="region of interest" description="Disordered" evidence="2">
    <location>
        <begin position="19"/>
        <end position="41"/>
    </location>
</feature>
<evidence type="ECO:0000313" key="4">
    <source>
        <dbReference type="EMBL" id="MBB6570711.1"/>
    </source>
</evidence>
<dbReference type="Proteomes" id="UP000534306">
    <property type="component" value="Unassembled WGS sequence"/>
</dbReference>
<dbReference type="EMBL" id="JABJRC010000007">
    <property type="protein sequence ID" value="NOL43854.1"/>
    <property type="molecule type" value="Genomic_DNA"/>
</dbReference>
<dbReference type="RefSeq" id="WP_171677097.1">
    <property type="nucleotide sequence ID" value="NZ_BAAAGT010000011.1"/>
</dbReference>
<organism evidence="5 6">
    <name type="scientific">Kribbella sandramycini</name>
    <dbReference type="NCBI Taxonomy" id="60450"/>
    <lineage>
        <taxon>Bacteria</taxon>
        <taxon>Bacillati</taxon>
        <taxon>Actinomycetota</taxon>
        <taxon>Actinomycetes</taxon>
        <taxon>Propionibacteriales</taxon>
        <taxon>Kribbellaceae</taxon>
        <taxon>Kribbella</taxon>
    </lineage>
</organism>
<dbReference type="Gene3D" id="2.180.10.10">
    <property type="entry name" value="RHS repeat-associated core"/>
    <property type="match status" value="2"/>
</dbReference>
<dbReference type="InterPro" id="IPR003587">
    <property type="entry name" value="Hint_dom_N"/>
</dbReference>
<evidence type="ECO:0000313" key="6">
    <source>
        <dbReference type="Proteomes" id="UP000534306"/>
    </source>
</evidence>
<dbReference type="InterPro" id="IPR006530">
    <property type="entry name" value="YD"/>
</dbReference>
<dbReference type="PANTHER" id="PTHR32305:SF17">
    <property type="entry name" value="TRNA NUCLEASE WAPA"/>
    <property type="match status" value="1"/>
</dbReference>
<dbReference type="InterPro" id="IPR050708">
    <property type="entry name" value="T6SS_VgrG/RHS"/>
</dbReference>
<dbReference type="Proteomes" id="UP000553957">
    <property type="component" value="Unassembled WGS sequence"/>
</dbReference>
<dbReference type="CDD" id="cd00081">
    <property type="entry name" value="Hint"/>
    <property type="match status" value="1"/>
</dbReference>
<dbReference type="InterPro" id="IPR030934">
    <property type="entry name" value="Intein_C"/>
</dbReference>
<reference evidence="4 7" key="2">
    <citation type="submission" date="2020-08" db="EMBL/GenBank/DDBJ databases">
        <title>Sequencing the genomes of 1000 actinobacteria strains.</title>
        <authorList>
            <person name="Klenk H.-P."/>
        </authorList>
    </citation>
    <scope>NUCLEOTIDE SEQUENCE [LARGE SCALE GENOMIC DNA]</scope>
    <source>
        <strain evidence="4 7">DSM 15626</strain>
    </source>
</reference>
<dbReference type="Pfam" id="PF25023">
    <property type="entry name" value="TEN_YD-shell"/>
    <property type="match status" value="2"/>
</dbReference>
<reference evidence="5 6" key="1">
    <citation type="submission" date="2020-05" db="EMBL/GenBank/DDBJ databases">
        <title>Genome sequence of Kribbella sandramycini ATCC 39419.</title>
        <authorList>
            <person name="Maclea K.S."/>
            <person name="Fair J.L."/>
        </authorList>
    </citation>
    <scope>NUCLEOTIDE SEQUENCE [LARGE SCALE GENOMIC DNA]</scope>
    <source>
        <strain evidence="5 6">ATCC 39419</strain>
    </source>
</reference>
<dbReference type="SUPFAM" id="SSF51294">
    <property type="entry name" value="Hedgehog/intein (Hint) domain"/>
    <property type="match status" value="1"/>
</dbReference>
<dbReference type="InterPro" id="IPR022385">
    <property type="entry name" value="Rhs_assc_core"/>
</dbReference>
<dbReference type="NCBIfam" id="TIGR03696">
    <property type="entry name" value="Rhs_assc_core"/>
    <property type="match status" value="1"/>
</dbReference>
<protein>
    <submittedName>
        <fullName evidence="4">RHS repeat-associated protein</fullName>
    </submittedName>
</protein>
<dbReference type="NCBIfam" id="TIGR01443">
    <property type="entry name" value="intein_Cterm"/>
    <property type="match status" value="1"/>
</dbReference>
<dbReference type="PANTHER" id="PTHR32305">
    <property type="match status" value="1"/>
</dbReference>
<dbReference type="InterPro" id="IPR056823">
    <property type="entry name" value="TEN-like_YD-shell"/>
</dbReference>
<evidence type="ECO:0000259" key="3">
    <source>
        <dbReference type="SMART" id="SM00306"/>
    </source>
</evidence>
<dbReference type="Gene3D" id="2.170.16.10">
    <property type="entry name" value="Hedgehog/Intein (Hint) domain"/>
    <property type="match status" value="1"/>
</dbReference>
<feature type="compositionally biased region" description="Polar residues" evidence="2">
    <location>
        <begin position="1791"/>
        <end position="1802"/>
    </location>
</feature>
<keyword evidence="6" id="KW-1185">Reference proteome</keyword>
<name>A0A7Y4L3R9_9ACTN</name>
<comment type="caution">
    <text evidence="5">The sequence shown here is derived from an EMBL/GenBank/DDBJ whole genome shotgun (WGS) entry which is preliminary data.</text>
</comment>
<feature type="region of interest" description="Disordered" evidence="2">
    <location>
        <begin position="1791"/>
        <end position="1865"/>
    </location>
</feature>
<dbReference type="Pfam" id="PF07591">
    <property type="entry name" value="PT-HINT"/>
    <property type="match status" value="1"/>
</dbReference>
<accession>A0A7Y4L3R9</accession>
<sequence>MTLLGVSLVTGVGSYVPEAAAKGPKVPAPAVQQEKPTPGRDFVPAATEQKSMPEFSAATPAWPAPSVVSIGGGAVAAGALAKTPENSSVSVQFKPVPGAKSKSAAAPAGTVEVLSQTDSTRMGVTGLALRLTRTDTEAGGTRAAISVDYSKFADAYGGDWTSRLRLVELACTGDSACVERRVLPAADNDTAAKKVSAEVEVPPAARTKQASTEPMVLAVTAASSGPAGSYAATTLSPSSAWNAGGQTGDFSWNYPLRVPPGTTGPKPELSIGYSSASIDGQVASTNNQTSRVGQGYTLEPGYIERKYVSCADDLTASSNNKTKTGDLCWKSDNAFLSLGGHSGELFKLSSDPETKIDTFRLEKDDGTLIQRKYGAVNATDGVAKGEHWLVTTTDGTKYFFGVNPNLTNGDKANSVSTVPVFGNHEGEPCYKSTFATAFCTQGWRWSVDKVVDPSLNLMTYEYVQESNYYGRNNNTGVSQYQRASYPFRINYGKVQDANETVTAYPARVEFGVSERCLPKGAITCDPAQLTAANASAWPDTPFDQLCTSSTTCPNRTSPSFFTRKRLTTINTQILGTNNIYSPVDTWTLTHQFPGTDVAPSLWLASITHQGRVGGTVANPTVTFLGESKPNRVDAKGDGAPAMNKYRVKIINSESGLSTHVNYSDADCTPTSKPASAATNARRCFPVSWTIDGGEAPTQHWFHKYVVTSVSTDDRVTDAPDQTTQYEYVGTPAWHFDDNELTLLKYRSWGDWRGYSKVNVRSGPAGNQTQTQMTYFRGMDDDYLTADGKSRKTASVTDSQGDTIADAERYNGFVREQITYNGSGGAEVSGTISTPWTSSTGSAGGYTALLLRTKDQVTRTRLSSGAYRKTQLLTTFDGHGLPTSVDDRGDIATSTDDRCTRLTYTSNDARWIWGPVSREEKVSVACTATPQRPAQVISDQRSYYDGASSLTAEPVRGLITKVESMTGWTTAPVYEQRSRTVYDSLGRVTETYDGLNRRTSKVEFTPATGGPVTATKTTDAKGYTNTTLMAPAWGASIAEIDANQRRTDLTYDALGRLTGVWLPDRSKSGGATASMTFGYVVPNNAPNVVVTQELKPDGTYKTSRTLLDGLLRPRQVQTPAANGVGRVLVDTLYDERGNVGFTNGPYADDNSQPTNTLFQPDVTNLASRTANTYDGANRLTVSRLIADNAEKWRTTTTYGGDAVTVVPPEGDTTTSTLFDARGRKTELRQYHGRAASGAYDSTTYTYTTDDKLASVKNEAGSVWTFGYDLRGRPIRTGDPDKGVVNSVYDDGDRLLSTKDARGQELHYSYDELDRKTAVRSGSATGPTIASWVYDTLGKGLLTSSTRTVGGNDYVSAVTGYDAMDRPTGTQVVIPASEGKLAGTYSSTTSYKADGSVDKAKLPSTPGLPDETVTMYYDAAGNPDGMGGWQGYVAKTKYSEYGDPLQYHVGQRTGQTAYQTFAYERGSRRLTSMTVDREGVAKTDDTFTYTYDNAANVKSISHKFGSSTDLQCFANDYLRRTTEAWTPAGTCADARSAATLGGPAPYWQSYTYDAAGNRRTVVDHKADGNTTSTYAYPAATAARPHAVTGVSASGPGGTSADSYAYDAAGNMSSRNVGGDTENFTWDAEGHVASVTGPGGETSFVYDAEGNRLIRHDPKGATLYLASAEVRWEKGPTETLSSIRYYDFGGKTIAMRDNPSSVEYLMPDPHGTATVSVGGLSTTISRRFMDPFGNPRGTPSSTWNPKARGFVNGVDDPSTGLTHLGAREYDPKLGKFISVDPLVDNSNPQTLNAYAYSNNNPTTFTDPDGLLPINPGDEGGPLYPTPGSKPALTGVLPTSGNSDSSNNKTSTSSGPSVEQEISHHQQKAYEAKERIKRVVKDLVKIVADELGITDALNCFTNGDIGACVSTGVTVLTSFVGGIAGKLIGKYLFRAKKAWQLIGRIKDLADEMIDGVKGVRKAEDDLRAAEEKLADSCPLRNSFRAGTLVQMANGGQKPIEEVKLGDLVLAADPKTGKLFAQPVVRTISGYGAKDLVDLELAVTGKDGKQSVATLTATDGHPFYLPETQRWADASELVVGDRLGSLDRSRPVAVTRARVYESVVRVFNLSVNEAHTYYVVAGRMPLLVHNCGDGSDWVPDDNYSDAAIDERSAQWQAVFNDRNGRAAQREVDRGRAPREIGRIDGPEKTVKGSQWHAQGRSRGAAGINMDGSFHDGNPQWSRRTYQWLRNYGWNVPG</sequence>
<feature type="compositionally biased region" description="Low complexity" evidence="2">
    <location>
        <begin position="19"/>
        <end position="31"/>
    </location>
</feature>
<feature type="domain" description="Hint" evidence="3">
    <location>
        <begin position="1976"/>
        <end position="2082"/>
    </location>
</feature>